<gene>
    <name evidence="9" type="ORF">CHS0354_041465</name>
</gene>
<name>A0AAE0WAK2_9BIVA</name>
<dbReference type="InterPro" id="IPR000210">
    <property type="entry name" value="BTB/POZ_dom"/>
</dbReference>
<keyword evidence="5" id="KW-0406">Ion transport</keyword>
<dbReference type="PANTHER" id="PTHR11537:SF254">
    <property type="entry name" value="POTASSIUM VOLTAGE-GATED CHANNEL PROTEIN SHAB"/>
    <property type="match status" value="1"/>
</dbReference>
<dbReference type="InterPro" id="IPR011333">
    <property type="entry name" value="SKP1/BTB/POZ_sf"/>
</dbReference>
<proteinExistence type="predicted"/>
<dbReference type="Proteomes" id="UP001195483">
    <property type="component" value="Unassembled WGS sequence"/>
</dbReference>
<comment type="caution">
    <text evidence="9">The sequence shown here is derived from an EMBL/GenBank/DDBJ whole genome shotgun (WGS) entry which is preliminary data.</text>
</comment>
<reference evidence="9" key="1">
    <citation type="journal article" date="2021" name="Genome Biol. Evol.">
        <title>A High-Quality Reference Genome for a Parasitic Bivalve with Doubly Uniparental Inheritance (Bivalvia: Unionida).</title>
        <authorList>
            <person name="Smith C.H."/>
        </authorList>
    </citation>
    <scope>NUCLEOTIDE SEQUENCE</scope>
    <source>
        <strain evidence="9">CHS0354</strain>
    </source>
</reference>
<keyword evidence="6" id="KW-0472">Membrane</keyword>
<dbReference type="SUPFAM" id="SSF54695">
    <property type="entry name" value="POZ domain"/>
    <property type="match status" value="1"/>
</dbReference>
<dbReference type="CDD" id="cd18317">
    <property type="entry name" value="BTB_POZ_Kv"/>
    <property type="match status" value="1"/>
</dbReference>
<organism evidence="9 10">
    <name type="scientific">Potamilus streckersoni</name>
    <dbReference type="NCBI Taxonomy" id="2493646"/>
    <lineage>
        <taxon>Eukaryota</taxon>
        <taxon>Metazoa</taxon>
        <taxon>Spiralia</taxon>
        <taxon>Lophotrochozoa</taxon>
        <taxon>Mollusca</taxon>
        <taxon>Bivalvia</taxon>
        <taxon>Autobranchia</taxon>
        <taxon>Heteroconchia</taxon>
        <taxon>Palaeoheterodonta</taxon>
        <taxon>Unionida</taxon>
        <taxon>Unionoidea</taxon>
        <taxon>Unionidae</taxon>
        <taxon>Ambleminae</taxon>
        <taxon>Lampsilini</taxon>
        <taxon>Potamilus</taxon>
    </lineage>
</organism>
<feature type="domain" description="BTB" evidence="8">
    <location>
        <begin position="31"/>
        <end position="130"/>
    </location>
</feature>
<evidence type="ECO:0000256" key="1">
    <source>
        <dbReference type="ARBA" id="ARBA00004141"/>
    </source>
</evidence>
<evidence type="ECO:0000256" key="2">
    <source>
        <dbReference type="ARBA" id="ARBA00022448"/>
    </source>
</evidence>
<evidence type="ECO:0000313" key="9">
    <source>
        <dbReference type="EMBL" id="KAK3606512.1"/>
    </source>
</evidence>
<evidence type="ECO:0000256" key="5">
    <source>
        <dbReference type="ARBA" id="ARBA00023065"/>
    </source>
</evidence>
<evidence type="ECO:0000256" key="7">
    <source>
        <dbReference type="ARBA" id="ARBA00023303"/>
    </source>
</evidence>
<dbReference type="GO" id="GO:0051260">
    <property type="term" value="P:protein homooligomerization"/>
    <property type="evidence" value="ECO:0007669"/>
    <property type="project" value="InterPro"/>
</dbReference>
<dbReference type="InterPro" id="IPR028325">
    <property type="entry name" value="VG_K_chnl"/>
</dbReference>
<keyword evidence="10" id="KW-1185">Reference proteome</keyword>
<evidence type="ECO:0000256" key="4">
    <source>
        <dbReference type="ARBA" id="ARBA00022989"/>
    </source>
</evidence>
<dbReference type="PANTHER" id="PTHR11537">
    <property type="entry name" value="VOLTAGE-GATED POTASSIUM CHANNEL"/>
    <property type="match status" value="1"/>
</dbReference>
<evidence type="ECO:0000256" key="6">
    <source>
        <dbReference type="ARBA" id="ARBA00023136"/>
    </source>
</evidence>
<dbReference type="Gene3D" id="3.30.710.10">
    <property type="entry name" value="Potassium Channel Kv1.1, Chain A"/>
    <property type="match status" value="1"/>
</dbReference>
<keyword evidence="7" id="KW-0407">Ion channel</keyword>
<evidence type="ECO:0000259" key="8">
    <source>
        <dbReference type="SMART" id="SM00225"/>
    </source>
</evidence>
<reference evidence="9" key="2">
    <citation type="journal article" date="2021" name="Genome Biol. Evol.">
        <title>Developing a high-quality reference genome for a parasitic bivalve with doubly uniparental inheritance (Bivalvia: Unionida).</title>
        <authorList>
            <person name="Smith C.H."/>
        </authorList>
    </citation>
    <scope>NUCLEOTIDE SEQUENCE</scope>
    <source>
        <strain evidence="9">CHS0354</strain>
        <tissue evidence="9">Mantle</tissue>
    </source>
</reference>
<dbReference type="SMART" id="SM00225">
    <property type="entry name" value="BTB"/>
    <property type="match status" value="1"/>
</dbReference>
<accession>A0AAE0WAK2</accession>
<dbReference type="InterPro" id="IPR003131">
    <property type="entry name" value="T1-type_BTB"/>
</dbReference>
<dbReference type="PRINTS" id="PR01498">
    <property type="entry name" value="SHAWCHANNEL"/>
</dbReference>
<dbReference type="GO" id="GO:0008076">
    <property type="term" value="C:voltage-gated potassium channel complex"/>
    <property type="evidence" value="ECO:0007669"/>
    <property type="project" value="InterPro"/>
</dbReference>
<comment type="subcellular location">
    <subcellularLocation>
        <location evidence="1">Membrane</location>
        <topology evidence="1">Multi-pass membrane protein</topology>
    </subcellularLocation>
</comment>
<dbReference type="AlphaFoldDB" id="A0AAE0WAK2"/>
<evidence type="ECO:0000313" key="10">
    <source>
        <dbReference type="Proteomes" id="UP001195483"/>
    </source>
</evidence>
<dbReference type="GO" id="GO:0005249">
    <property type="term" value="F:voltage-gated potassium channel activity"/>
    <property type="evidence" value="ECO:0007669"/>
    <property type="project" value="InterPro"/>
</dbReference>
<protein>
    <recommendedName>
        <fullName evidence="8">BTB domain-containing protein</fullName>
    </recommendedName>
</protein>
<keyword evidence="3" id="KW-0812">Transmembrane</keyword>
<dbReference type="EMBL" id="JAEAOA010002346">
    <property type="protein sequence ID" value="KAK3606512.1"/>
    <property type="molecule type" value="Genomic_DNA"/>
</dbReference>
<keyword evidence="4" id="KW-1133">Transmembrane helix</keyword>
<sequence length="185" mass="21832">MQQCNTVGWQEPEVEVSTNSRHRIPKPDDLDIMVLNIGGRRFKTTKGTLRNHPNSKLARLNKTCEEFDSVKDEYFFDRNSVLFECILDYYRYGFMHVSLDVCANKISEELDYWELASETIAGGCRQKYREMMHEYATYLVLKKEFEHDLNVDKPQSVEMSAVQNLRKKIWKFLDDIESSKPAMVW</sequence>
<dbReference type="Pfam" id="PF02214">
    <property type="entry name" value="BTB_2"/>
    <property type="match status" value="1"/>
</dbReference>
<reference evidence="9" key="3">
    <citation type="submission" date="2023-05" db="EMBL/GenBank/DDBJ databases">
        <authorList>
            <person name="Smith C.H."/>
        </authorList>
    </citation>
    <scope>NUCLEOTIDE SEQUENCE</scope>
    <source>
        <strain evidence="9">CHS0354</strain>
        <tissue evidence="9">Mantle</tissue>
    </source>
</reference>
<evidence type="ECO:0000256" key="3">
    <source>
        <dbReference type="ARBA" id="ARBA00022692"/>
    </source>
</evidence>
<keyword evidence="2" id="KW-0813">Transport</keyword>
<dbReference type="GO" id="GO:0001508">
    <property type="term" value="P:action potential"/>
    <property type="evidence" value="ECO:0007669"/>
    <property type="project" value="TreeGrafter"/>
</dbReference>
<dbReference type="InterPro" id="IPR003974">
    <property type="entry name" value="K_chnl_volt-dep_Kv3"/>
</dbReference>